<evidence type="ECO:0000313" key="2">
    <source>
        <dbReference type="Proteomes" id="UP000765509"/>
    </source>
</evidence>
<dbReference type="EMBL" id="AVOT02024173">
    <property type="protein sequence ID" value="MBW0514700.1"/>
    <property type="molecule type" value="Genomic_DNA"/>
</dbReference>
<reference evidence="1" key="1">
    <citation type="submission" date="2021-03" db="EMBL/GenBank/DDBJ databases">
        <title>Draft genome sequence of rust myrtle Austropuccinia psidii MF-1, a brazilian biotype.</title>
        <authorList>
            <person name="Quecine M.C."/>
            <person name="Pachon D.M.R."/>
            <person name="Bonatelli M.L."/>
            <person name="Correr F.H."/>
            <person name="Franceschini L.M."/>
            <person name="Leite T.F."/>
            <person name="Margarido G.R.A."/>
            <person name="Almeida C.A."/>
            <person name="Ferrarezi J.A."/>
            <person name="Labate C.A."/>
        </authorList>
    </citation>
    <scope>NUCLEOTIDE SEQUENCE</scope>
    <source>
        <strain evidence="1">MF-1</strain>
    </source>
</reference>
<proteinExistence type="predicted"/>
<dbReference type="AlphaFoldDB" id="A0A9Q3E8T2"/>
<name>A0A9Q3E8T2_9BASI</name>
<evidence type="ECO:0000313" key="1">
    <source>
        <dbReference type="EMBL" id="MBW0514700.1"/>
    </source>
</evidence>
<organism evidence="1 2">
    <name type="scientific">Austropuccinia psidii MF-1</name>
    <dbReference type="NCBI Taxonomy" id="1389203"/>
    <lineage>
        <taxon>Eukaryota</taxon>
        <taxon>Fungi</taxon>
        <taxon>Dikarya</taxon>
        <taxon>Basidiomycota</taxon>
        <taxon>Pucciniomycotina</taxon>
        <taxon>Pucciniomycetes</taxon>
        <taxon>Pucciniales</taxon>
        <taxon>Sphaerophragmiaceae</taxon>
        <taxon>Austropuccinia</taxon>
    </lineage>
</organism>
<dbReference type="OrthoDB" id="7691805at2759"/>
<protein>
    <submittedName>
        <fullName evidence="1">Uncharacterized protein</fullName>
    </submittedName>
</protein>
<accession>A0A9Q3E8T2</accession>
<gene>
    <name evidence="1" type="ORF">O181_054415</name>
</gene>
<comment type="caution">
    <text evidence="1">The sequence shown here is derived from an EMBL/GenBank/DDBJ whole genome shotgun (WGS) entry which is preliminary data.</text>
</comment>
<dbReference type="Proteomes" id="UP000765509">
    <property type="component" value="Unassembled WGS sequence"/>
</dbReference>
<keyword evidence="2" id="KW-1185">Reference proteome</keyword>
<sequence length="157" mass="18113">MVEFYIKNTEQLKLDGANFLDRQIRMKSNLQMKRLYSLVLGIKEPVMSVKLNKLEPEKKALASKVIFINCDVKISGQLSAEENNNPVVLWWSIDEFYQPKTIQNQTTYLKRIFSIYLPKEKSKESLNKLLKNTQHLCSLIDDKTTKSSLLLGSVVAM</sequence>